<dbReference type="Proteomes" id="UP000031390">
    <property type="component" value="Unassembled WGS sequence"/>
</dbReference>
<accession>A0A0C1H477</accession>
<gene>
    <name evidence="1" type="ORF">MCC93_01210</name>
</gene>
<dbReference type="AlphaFoldDB" id="A0A0C1H477"/>
<sequence>MQKNLSGWVWVDVADVSDDVSRQGSSEKHSQCVENIIGVILPIIKSVCRFVRHT</sequence>
<comment type="caution">
    <text evidence="1">The sequence shown here is derived from an EMBL/GenBank/DDBJ whole genome shotgun (WGS) entry which is preliminary data.</text>
</comment>
<proteinExistence type="predicted"/>
<evidence type="ECO:0000313" key="2">
    <source>
        <dbReference type="Proteomes" id="UP000031390"/>
    </source>
</evidence>
<reference evidence="1 2" key="1">
    <citation type="submission" date="2014-12" db="EMBL/GenBank/DDBJ databases">
        <title>Genome sequence of Morococcus cerebrosus.</title>
        <authorList>
            <person name="Shin S.-K."/>
            <person name="Yi H."/>
        </authorList>
    </citation>
    <scope>NUCLEOTIDE SEQUENCE [LARGE SCALE GENOMIC DNA]</scope>
    <source>
        <strain evidence="1 2">CIP 81.93</strain>
    </source>
</reference>
<evidence type="ECO:0000313" key="1">
    <source>
        <dbReference type="EMBL" id="KIC13247.1"/>
    </source>
</evidence>
<name>A0A0C1H477_9NEIS</name>
<dbReference type="EMBL" id="JUFZ01000003">
    <property type="protein sequence ID" value="KIC13247.1"/>
    <property type="molecule type" value="Genomic_DNA"/>
</dbReference>
<dbReference type="PATRIC" id="fig|1056807.3.peg.116"/>
<organism evidence="1 2">
    <name type="scientific">Morococcus cerebrosus</name>
    <dbReference type="NCBI Taxonomy" id="1056807"/>
    <lineage>
        <taxon>Bacteria</taxon>
        <taxon>Pseudomonadati</taxon>
        <taxon>Pseudomonadota</taxon>
        <taxon>Betaproteobacteria</taxon>
        <taxon>Neisseriales</taxon>
        <taxon>Neisseriaceae</taxon>
        <taxon>Morococcus</taxon>
    </lineage>
</organism>
<protein>
    <submittedName>
        <fullName evidence="1">Uncharacterized protein</fullName>
    </submittedName>
</protein>